<organism evidence="6 7">
    <name type="scientific">Batillaria attramentaria</name>
    <dbReference type="NCBI Taxonomy" id="370345"/>
    <lineage>
        <taxon>Eukaryota</taxon>
        <taxon>Metazoa</taxon>
        <taxon>Spiralia</taxon>
        <taxon>Lophotrochozoa</taxon>
        <taxon>Mollusca</taxon>
        <taxon>Gastropoda</taxon>
        <taxon>Caenogastropoda</taxon>
        <taxon>Sorbeoconcha</taxon>
        <taxon>Cerithioidea</taxon>
        <taxon>Batillariidae</taxon>
        <taxon>Batillaria</taxon>
    </lineage>
</organism>
<keyword evidence="1 2" id="KW-1015">Disulfide bond</keyword>
<name>A0ABD0JI97_9CAEN</name>
<evidence type="ECO:0008006" key="8">
    <source>
        <dbReference type="Google" id="ProtNLM"/>
    </source>
</evidence>
<dbReference type="InterPro" id="IPR000742">
    <property type="entry name" value="EGF"/>
</dbReference>
<protein>
    <recommendedName>
        <fullName evidence="8">Fibrinogen C-terminal domain-containing protein</fullName>
    </recommendedName>
</protein>
<evidence type="ECO:0000256" key="2">
    <source>
        <dbReference type="PROSITE-ProRule" id="PRU00076"/>
    </source>
</evidence>
<dbReference type="PROSITE" id="PS51406">
    <property type="entry name" value="FIBRINOGEN_C_2"/>
    <property type="match status" value="1"/>
</dbReference>
<dbReference type="PROSITE" id="PS50026">
    <property type="entry name" value="EGF_3"/>
    <property type="match status" value="1"/>
</dbReference>
<proteinExistence type="predicted"/>
<dbReference type="InterPro" id="IPR003609">
    <property type="entry name" value="Pan_app"/>
</dbReference>
<dbReference type="PANTHER" id="PTHR19143">
    <property type="entry name" value="FIBRINOGEN/TENASCIN/ANGIOPOEITIN"/>
    <property type="match status" value="1"/>
</dbReference>
<dbReference type="InterPro" id="IPR020837">
    <property type="entry name" value="Fibrinogen_CS"/>
</dbReference>
<dbReference type="InterPro" id="IPR050373">
    <property type="entry name" value="Fibrinogen_C-term_domain"/>
</dbReference>
<feature type="domain" description="Apple" evidence="4">
    <location>
        <begin position="39"/>
        <end position="109"/>
    </location>
</feature>
<evidence type="ECO:0000259" key="3">
    <source>
        <dbReference type="PROSITE" id="PS50026"/>
    </source>
</evidence>
<evidence type="ECO:0000259" key="4">
    <source>
        <dbReference type="PROSITE" id="PS50948"/>
    </source>
</evidence>
<keyword evidence="7" id="KW-1185">Reference proteome</keyword>
<feature type="disulfide bond" evidence="2">
    <location>
        <begin position="143"/>
        <end position="152"/>
    </location>
</feature>
<dbReference type="InterPro" id="IPR036056">
    <property type="entry name" value="Fibrinogen-like_C"/>
</dbReference>
<dbReference type="PROSITE" id="PS01186">
    <property type="entry name" value="EGF_2"/>
    <property type="match status" value="1"/>
</dbReference>
<comment type="caution">
    <text evidence="2">Lacks conserved residue(s) required for the propagation of feature annotation.</text>
</comment>
<dbReference type="PROSITE" id="PS50948">
    <property type="entry name" value="PAN"/>
    <property type="match status" value="1"/>
</dbReference>
<keyword evidence="2" id="KW-0245">EGF-like domain</keyword>
<dbReference type="Gene3D" id="3.90.215.10">
    <property type="entry name" value="Gamma Fibrinogen, chain A, domain 1"/>
    <property type="match status" value="1"/>
</dbReference>
<dbReference type="SMART" id="SM00186">
    <property type="entry name" value="FBG"/>
    <property type="match status" value="1"/>
</dbReference>
<evidence type="ECO:0000313" key="6">
    <source>
        <dbReference type="EMBL" id="KAK7474683.1"/>
    </source>
</evidence>
<dbReference type="EMBL" id="JACVVK020000428">
    <property type="protein sequence ID" value="KAK7474683.1"/>
    <property type="molecule type" value="Genomic_DNA"/>
</dbReference>
<gene>
    <name evidence="6" type="ORF">BaRGS_00034048</name>
</gene>
<accession>A0ABD0JI97</accession>
<evidence type="ECO:0000259" key="5">
    <source>
        <dbReference type="PROSITE" id="PS51406"/>
    </source>
</evidence>
<comment type="caution">
    <text evidence="6">The sequence shown here is derived from an EMBL/GenBank/DDBJ whole genome shotgun (WGS) entry which is preliminary data.</text>
</comment>
<dbReference type="PROSITE" id="PS00514">
    <property type="entry name" value="FIBRINOGEN_C_1"/>
    <property type="match status" value="1"/>
</dbReference>
<dbReference type="AlphaFoldDB" id="A0ABD0JI97"/>
<reference evidence="6 7" key="1">
    <citation type="journal article" date="2023" name="Sci. Data">
        <title>Genome assembly of the Korean intertidal mud-creeper Batillaria attramentaria.</title>
        <authorList>
            <person name="Patra A.K."/>
            <person name="Ho P.T."/>
            <person name="Jun S."/>
            <person name="Lee S.J."/>
            <person name="Kim Y."/>
            <person name="Won Y.J."/>
        </authorList>
    </citation>
    <scope>NUCLEOTIDE SEQUENCE [LARGE SCALE GENOMIC DNA]</scope>
    <source>
        <strain evidence="6">Wonlab-2016</strain>
    </source>
</reference>
<dbReference type="PROSITE" id="PS00022">
    <property type="entry name" value="EGF_1"/>
    <property type="match status" value="1"/>
</dbReference>
<dbReference type="Pfam" id="PF00147">
    <property type="entry name" value="Fibrinogen_C"/>
    <property type="match status" value="1"/>
</dbReference>
<evidence type="ECO:0000256" key="1">
    <source>
        <dbReference type="ARBA" id="ARBA00023157"/>
    </source>
</evidence>
<dbReference type="SUPFAM" id="SSF57414">
    <property type="entry name" value="Hairpin loop containing domain-like"/>
    <property type="match status" value="1"/>
</dbReference>
<dbReference type="SUPFAM" id="SSF56496">
    <property type="entry name" value="Fibrinogen C-terminal domain-like"/>
    <property type="match status" value="1"/>
</dbReference>
<evidence type="ECO:0000313" key="7">
    <source>
        <dbReference type="Proteomes" id="UP001519460"/>
    </source>
</evidence>
<dbReference type="InterPro" id="IPR014716">
    <property type="entry name" value="Fibrinogen_a/b/g_C_1"/>
</dbReference>
<dbReference type="InterPro" id="IPR002181">
    <property type="entry name" value="Fibrinogen_a/b/g_C_dom"/>
</dbReference>
<sequence length="373" mass="41953">MTRQKASASLNAFSFVGLTHTLTYLLLVLNTPSTEASAAPASHLFIRVGEDRLLSCKPLDVTERTRISTRSVIDCSRHCVADAGCQSVAYHDVDGLCLLYDQTWGEDQCAVTAGWQTWMKKRTDGPVCENGGQLKPNGTSCQCFRGYVGDRCQRLMEDCLEGKESGHYLAMGKQDQKYLLSKPRLSPREIRVGCSLQGETLFQQRFFSGGEVSFTRGWQDYVDGFGTDSRHWLGLQNLWYFTNSKSYDLGLYFHLINETRISYPRYSGFRLTENVTYTASLGPPIVDMSALGDHLKGMNGQRFSTYDNDNDNSTTRNCAMEYGAGWWFNACAEANFNGRMSDTGVRENVLDEMFWEGLNTIPKSVSLKLINRN</sequence>
<feature type="domain" description="Fibrinogen C-terminal" evidence="5">
    <location>
        <begin position="150"/>
        <end position="373"/>
    </location>
</feature>
<feature type="domain" description="EGF-like" evidence="3">
    <location>
        <begin position="119"/>
        <end position="153"/>
    </location>
</feature>
<dbReference type="Pfam" id="PF00024">
    <property type="entry name" value="PAN_1"/>
    <property type="match status" value="1"/>
</dbReference>
<dbReference type="Proteomes" id="UP001519460">
    <property type="component" value="Unassembled WGS sequence"/>
</dbReference>